<protein>
    <submittedName>
        <fullName evidence="2">Uncharacterized protein</fullName>
    </submittedName>
</protein>
<keyword evidence="3" id="KW-1185">Reference proteome</keyword>
<comment type="caution">
    <text evidence="2">The sequence shown here is derived from an EMBL/GenBank/DDBJ whole genome shotgun (WGS) entry which is preliminary data.</text>
</comment>
<evidence type="ECO:0000313" key="2">
    <source>
        <dbReference type="EMBL" id="MPC62069.1"/>
    </source>
</evidence>
<dbReference type="AlphaFoldDB" id="A0A5B7GX36"/>
<gene>
    <name evidence="2" type="ORF">E2C01_056149</name>
</gene>
<organism evidence="2 3">
    <name type="scientific">Portunus trituberculatus</name>
    <name type="common">Swimming crab</name>
    <name type="synonym">Neptunus trituberculatus</name>
    <dbReference type="NCBI Taxonomy" id="210409"/>
    <lineage>
        <taxon>Eukaryota</taxon>
        <taxon>Metazoa</taxon>
        <taxon>Ecdysozoa</taxon>
        <taxon>Arthropoda</taxon>
        <taxon>Crustacea</taxon>
        <taxon>Multicrustacea</taxon>
        <taxon>Malacostraca</taxon>
        <taxon>Eumalacostraca</taxon>
        <taxon>Eucarida</taxon>
        <taxon>Decapoda</taxon>
        <taxon>Pleocyemata</taxon>
        <taxon>Brachyura</taxon>
        <taxon>Eubrachyura</taxon>
        <taxon>Portunoidea</taxon>
        <taxon>Portunidae</taxon>
        <taxon>Portuninae</taxon>
        <taxon>Portunus</taxon>
    </lineage>
</organism>
<sequence length="70" mass="7459">MLDDGDDGGDSGLGQLQDSDNEIGTLIPSWHLIPSHFSKDKLFLGLSSFNSPSLGVAGYLEDITMGSFQN</sequence>
<dbReference type="EMBL" id="VSRR010019268">
    <property type="protein sequence ID" value="MPC62069.1"/>
    <property type="molecule type" value="Genomic_DNA"/>
</dbReference>
<dbReference type="Proteomes" id="UP000324222">
    <property type="component" value="Unassembled WGS sequence"/>
</dbReference>
<proteinExistence type="predicted"/>
<name>A0A5B7GX36_PORTR</name>
<reference evidence="2 3" key="1">
    <citation type="submission" date="2019-05" db="EMBL/GenBank/DDBJ databases">
        <title>Another draft genome of Portunus trituberculatus and its Hox gene families provides insights of decapod evolution.</title>
        <authorList>
            <person name="Jeong J.-H."/>
            <person name="Song I."/>
            <person name="Kim S."/>
            <person name="Choi T."/>
            <person name="Kim D."/>
            <person name="Ryu S."/>
            <person name="Kim W."/>
        </authorList>
    </citation>
    <scope>NUCLEOTIDE SEQUENCE [LARGE SCALE GENOMIC DNA]</scope>
    <source>
        <tissue evidence="2">Muscle</tissue>
    </source>
</reference>
<evidence type="ECO:0000256" key="1">
    <source>
        <dbReference type="SAM" id="MobiDB-lite"/>
    </source>
</evidence>
<accession>A0A5B7GX36</accession>
<evidence type="ECO:0000313" key="3">
    <source>
        <dbReference type="Proteomes" id="UP000324222"/>
    </source>
</evidence>
<feature type="region of interest" description="Disordered" evidence="1">
    <location>
        <begin position="1"/>
        <end position="20"/>
    </location>
</feature>